<proteinExistence type="predicted"/>
<gene>
    <name evidence="2" type="ORF">CDL12_07643</name>
</gene>
<evidence type="ECO:0000313" key="3">
    <source>
        <dbReference type="Proteomes" id="UP000231279"/>
    </source>
</evidence>
<keyword evidence="1" id="KW-1133">Transmembrane helix</keyword>
<keyword evidence="1" id="KW-0812">Transmembrane</keyword>
<feature type="transmembrane region" description="Helical" evidence="1">
    <location>
        <begin position="74"/>
        <end position="92"/>
    </location>
</feature>
<accession>A0A2G9HQ67</accession>
<organism evidence="2 3">
    <name type="scientific">Handroanthus impetiginosus</name>
    <dbReference type="NCBI Taxonomy" id="429701"/>
    <lineage>
        <taxon>Eukaryota</taxon>
        <taxon>Viridiplantae</taxon>
        <taxon>Streptophyta</taxon>
        <taxon>Embryophyta</taxon>
        <taxon>Tracheophyta</taxon>
        <taxon>Spermatophyta</taxon>
        <taxon>Magnoliopsida</taxon>
        <taxon>eudicotyledons</taxon>
        <taxon>Gunneridae</taxon>
        <taxon>Pentapetalae</taxon>
        <taxon>asterids</taxon>
        <taxon>lamiids</taxon>
        <taxon>Lamiales</taxon>
        <taxon>Bignoniaceae</taxon>
        <taxon>Crescentiina</taxon>
        <taxon>Tabebuia alliance</taxon>
        <taxon>Handroanthus</taxon>
    </lineage>
</organism>
<dbReference type="AlphaFoldDB" id="A0A2G9HQ67"/>
<dbReference type="EMBL" id="NKXS01001240">
    <property type="protein sequence ID" value="PIN19666.1"/>
    <property type="molecule type" value="Genomic_DNA"/>
</dbReference>
<keyword evidence="3" id="KW-1185">Reference proteome</keyword>
<dbReference type="Proteomes" id="UP000231279">
    <property type="component" value="Unassembled WGS sequence"/>
</dbReference>
<evidence type="ECO:0000256" key="1">
    <source>
        <dbReference type="SAM" id="Phobius"/>
    </source>
</evidence>
<name>A0A2G9HQ67_9LAMI</name>
<reference evidence="3" key="1">
    <citation type="journal article" date="2018" name="Gigascience">
        <title>Genome assembly of the Pink Ipe (Handroanthus impetiginosus, Bignoniaceae), a highly valued, ecologically keystone Neotropical timber forest tree.</title>
        <authorList>
            <person name="Silva-Junior O.B."/>
            <person name="Grattapaglia D."/>
            <person name="Novaes E."/>
            <person name="Collevatti R.G."/>
        </authorList>
    </citation>
    <scope>NUCLEOTIDE SEQUENCE [LARGE SCALE GENOMIC DNA]</scope>
    <source>
        <strain evidence="3">cv. UFG-1</strain>
    </source>
</reference>
<evidence type="ECO:0000313" key="2">
    <source>
        <dbReference type="EMBL" id="PIN19666.1"/>
    </source>
</evidence>
<sequence length="109" mass="12249">MENMFNSQGSSINNPVSPPIRHAFITFLVFITTTFSSASYSLSTWSSLEHERIIARSLVSLMIYYLAGLDSSQYVGFVWLEGILILTSLQEANYKEPKGLFQFISLVVS</sequence>
<keyword evidence="1" id="KW-0472">Membrane</keyword>
<comment type="caution">
    <text evidence="2">The sequence shown here is derived from an EMBL/GenBank/DDBJ whole genome shotgun (WGS) entry which is preliminary data.</text>
</comment>
<feature type="transmembrane region" description="Helical" evidence="1">
    <location>
        <begin position="20"/>
        <end position="41"/>
    </location>
</feature>
<protein>
    <submittedName>
        <fullName evidence="2">Uncharacterized protein</fullName>
    </submittedName>
</protein>